<dbReference type="Proteomes" id="UP000800038">
    <property type="component" value="Unassembled WGS sequence"/>
</dbReference>
<dbReference type="AlphaFoldDB" id="A0A6A5T0P1"/>
<proteinExistence type="predicted"/>
<name>A0A6A5T0P1_9PLEO</name>
<protein>
    <recommendedName>
        <fullName evidence="3">Zn(2)-C6 fungal-type domain-containing protein</fullName>
    </recommendedName>
</protein>
<dbReference type="GO" id="GO:0008270">
    <property type="term" value="F:zinc ion binding"/>
    <property type="evidence" value="ECO:0007669"/>
    <property type="project" value="InterPro"/>
</dbReference>
<dbReference type="EMBL" id="ML976005">
    <property type="protein sequence ID" value="KAF1946113.1"/>
    <property type="molecule type" value="Genomic_DNA"/>
</dbReference>
<evidence type="ECO:0000313" key="2">
    <source>
        <dbReference type="Proteomes" id="UP000800038"/>
    </source>
</evidence>
<organism evidence="1 2">
    <name type="scientific">Clathrospora elynae</name>
    <dbReference type="NCBI Taxonomy" id="706981"/>
    <lineage>
        <taxon>Eukaryota</taxon>
        <taxon>Fungi</taxon>
        <taxon>Dikarya</taxon>
        <taxon>Ascomycota</taxon>
        <taxon>Pezizomycotina</taxon>
        <taxon>Dothideomycetes</taxon>
        <taxon>Pleosporomycetidae</taxon>
        <taxon>Pleosporales</taxon>
        <taxon>Diademaceae</taxon>
        <taxon>Clathrospora</taxon>
    </lineage>
</organism>
<feature type="non-terminal residue" evidence="1">
    <location>
        <position position="1"/>
    </location>
</feature>
<accession>A0A6A5T0P1</accession>
<evidence type="ECO:0008006" key="3">
    <source>
        <dbReference type="Google" id="ProtNLM"/>
    </source>
</evidence>
<sequence length="82" mass="9341">CNGERPKCSECTSRDSGCEYTETETTQTKRKHVDLEELFELLKSLPDDDASELLWRIRAGVDPRDIVETVHHGNMLMQFASA</sequence>
<evidence type="ECO:0000313" key="1">
    <source>
        <dbReference type="EMBL" id="KAF1946113.1"/>
    </source>
</evidence>
<gene>
    <name evidence="1" type="ORF">EJ02DRAFT_299510</name>
</gene>
<keyword evidence="2" id="KW-1185">Reference proteome</keyword>
<dbReference type="InterPro" id="IPR036864">
    <property type="entry name" value="Zn2-C6_fun-type_DNA-bd_sf"/>
</dbReference>
<dbReference type="GO" id="GO:0000981">
    <property type="term" value="F:DNA-binding transcription factor activity, RNA polymerase II-specific"/>
    <property type="evidence" value="ECO:0007669"/>
    <property type="project" value="InterPro"/>
</dbReference>
<reference evidence="1" key="1">
    <citation type="journal article" date="2020" name="Stud. Mycol.">
        <title>101 Dothideomycetes genomes: a test case for predicting lifestyles and emergence of pathogens.</title>
        <authorList>
            <person name="Haridas S."/>
            <person name="Albert R."/>
            <person name="Binder M."/>
            <person name="Bloem J."/>
            <person name="Labutti K."/>
            <person name="Salamov A."/>
            <person name="Andreopoulos B."/>
            <person name="Baker S."/>
            <person name="Barry K."/>
            <person name="Bills G."/>
            <person name="Bluhm B."/>
            <person name="Cannon C."/>
            <person name="Castanera R."/>
            <person name="Culley D."/>
            <person name="Daum C."/>
            <person name="Ezra D."/>
            <person name="Gonzalez J."/>
            <person name="Henrissat B."/>
            <person name="Kuo A."/>
            <person name="Liang C."/>
            <person name="Lipzen A."/>
            <person name="Lutzoni F."/>
            <person name="Magnuson J."/>
            <person name="Mondo S."/>
            <person name="Nolan M."/>
            <person name="Ohm R."/>
            <person name="Pangilinan J."/>
            <person name="Park H.-J."/>
            <person name="Ramirez L."/>
            <person name="Alfaro M."/>
            <person name="Sun H."/>
            <person name="Tritt A."/>
            <person name="Yoshinaga Y."/>
            <person name="Zwiers L.-H."/>
            <person name="Turgeon B."/>
            <person name="Goodwin S."/>
            <person name="Spatafora J."/>
            <person name="Crous P."/>
            <person name="Grigoriev I."/>
        </authorList>
    </citation>
    <scope>NUCLEOTIDE SEQUENCE</scope>
    <source>
        <strain evidence="1">CBS 161.51</strain>
    </source>
</reference>
<feature type="non-terminal residue" evidence="1">
    <location>
        <position position="82"/>
    </location>
</feature>
<dbReference type="OrthoDB" id="10261408at2759"/>
<dbReference type="Gene3D" id="4.10.240.10">
    <property type="entry name" value="Zn(2)-C6 fungal-type DNA-binding domain"/>
    <property type="match status" value="1"/>
</dbReference>